<proteinExistence type="predicted"/>
<accession>A0A6J5L1L6</accession>
<organism evidence="1">
    <name type="scientific">uncultured Caudovirales phage</name>
    <dbReference type="NCBI Taxonomy" id="2100421"/>
    <lineage>
        <taxon>Viruses</taxon>
        <taxon>Duplodnaviria</taxon>
        <taxon>Heunggongvirae</taxon>
        <taxon>Uroviricota</taxon>
        <taxon>Caudoviricetes</taxon>
        <taxon>Peduoviridae</taxon>
        <taxon>Maltschvirus</taxon>
        <taxon>Maltschvirus maltsch</taxon>
    </lineage>
</organism>
<protein>
    <submittedName>
        <fullName evidence="1">Uncharacterized protein</fullName>
    </submittedName>
</protein>
<gene>
    <name evidence="1" type="ORF">UFOVP75_66</name>
</gene>
<sequence length="340" mass="37573">MGLYLSKNLNVPLPSTVTEAIGIFQSDIIIRTAIIAAIADMRENPWLLDYAFSSLAKDKLTLSKYGEKEIAEAKKWFDRVDIVVMLGVRVADGAPPPVCVTIHLQESSEVEQTLGDVHHDPYEDMQSTVRPLTETFTPVKYDAITGQMTVPDSISNKLIFSTLMQVVTSAGVMYPIVDVIADNIIALPKGTVANFSNCFVQPAIAPYTTSLESTNFRETFGIGCHCVAEPVHLTYLHSIIVFALLRYRQALLEARGFERSSITSSDFKAEDVVDMPEMYFSRYISLNGYSKAVWPKFVSEKILSLASRVVIDGVDKVPLELGQTTDDLAWIGEQDSLGGF</sequence>
<name>A0A6J5L1L6_9CAUD</name>
<reference evidence="1" key="1">
    <citation type="submission" date="2020-04" db="EMBL/GenBank/DDBJ databases">
        <authorList>
            <person name="Chiriac C."/>
            <person name="Salcher M."/>
            <person name="Ghai R."/>
            <person name="Kavagutti S V."/>
        </authorList>
    </citation>
    <scope>NUCLEOTIDE SEQUENCE</scope>
</reference>
<dbReference type="EMBL" id="LR796209">
    <property type="protein sequence ID" value="CAB4127123.1"/>
    <property type="molecule type" value="Genomic_DNA"/>
</dbReference>
<evidence type="ECO:0000313" key="1">
    <source>
        <dbReference type="EMBL" id="CAB4127123.1"/>
    </source>
</evidence>